<feature type="transmembrane region" description="Helical" evidence="2">
    <location>
        <begin position="30"/>
        <end position="49"/>
    </location>
</feature>
<comment type="caution">
    <text evidence="3">The sequence shown here is derived from an EMBL/GenBank/DDBJ whole genome shotgun (WGS) entry which is preliminary data.</text>
</comment>
<sequence>MTVGVSTTKVERRPNSGGKESEATNKELKIIEFTGCFLCGILFFVLLILEKMAFTLKAPEPPDQSTYAVQEHLFYFRPEYRHRESDPIFQPLLNSRP</sequence>
<evidence type="ECO:0000313" key="4">
    <source>
        <dbReference type="Proteomes" id="UP000499080"/>
    </source>
</evidence>
<evidence type="ECO:0000313" key="3">
    <source>
        <dbReference type="EMBL" id="GBL76805.1"/>
    </source>
</evidence>
<dbReference type="Proteomes" id="UP000499080">
    <property type="component" value="Unassembled WGS sequence"/>
</dbReference>
<feature type="region of interest" description="Disordered" evidence="1">
    <location>
        <begin position="1"/>
        <end position="24"/>
    </location>
</feature>
<keyword evidence="2" id="KW-1133">Transmembrane helix</keyword>
<keyword evidence="4" id="KW-1185">Reference proteome</keyword>
<feature type="compositionally biased region" description="Basic and acidic residues" evidence="1">
    <location>
        <begin position="9"/>
        <end position="24"/>
    </location>
</feature>
<reference evidence="3 4" key="1">
    <citation type="journal article" date="2019" name="Sci. Rep.">
        <title>Orb-weaving spider Araneus ventricosus genome elucidates the spidroin gene catalogue.</title>
        <authorList>
            <person name="Kono N."/>
            <person name="Nakamura H."/>
            <person name="Ohtoshi R."/>
            <person name="Moran D.A.P."/>
            <person name="Shinohara A."/>
            <person name="Yoshida Y."/>
            <person name="Fujiwara M."/>
            <person name="Mori M."/>
            <person name="Tomita M."/>
            <person name="Arakawa K."/>
        </authorList>
    </citation>
    <scope>NUCLEOTIDE SEQUENCE [LARGE SCALE GENOMIC DNA]</scope>
</reference>
<organism evidence="3 4">
    <name type="scientific">Araneus ventricosus</name>
    <name type="common">Orbweaver spider</name>
    <name type="synonym">Epeira ventricosa</name>
    <dbReference type="NCBI Taxonomy" id="182803"/>
    <lineage>
        <taxon>Eukaryota</taxon>
        <taxon>Metazoa</taxon>
        <taxon>Ecdysozoa</taxon>
        <taxon>Arthropoda</taxon>
        <taxon>Chelicerata</taxon>
        <taxon>Arachnida</taxon>
        <taxon>Araneae</taxon>
        <taxon>Araneomorphae</taxon>
        <taxon>Entelegynae</taxon>
        <taxon>Araneoidea</taxon>
        <taxon>Araneidae</taxon>
        <taxon>Araneus</taxon>
    </lineage>
</organism>
<keyword evidence="2" id="KW-0472">Membrane</keyword>
<proteinExistence type="predicted"/>
<gene>
    <name evidence="3" type="ORF">AVEN_53469_1</name>
</gene>
<dbReference type="AlphaFoldDB" id="A0A4Y2AC13"/>
<keyword evidence="2" id="KW-0812">Transmembrane</keyword>
<evidence type="ECO:0000256" key="2">
    <source>
        <dbReference type="SAM" id="Phobius"/>
    </source>
</evidence>
<protein>
    <submittedName>
        <fullName evidence="3">Uncharacterized protein</fullName>
    </submittedName>
</protein>
<dbReference type="EMBL" id="BGPR01000010">
    <property type="protein sequence ID" value="GBL76805.1"/>
    <property type="molecule type" value="Genomic_DNA"/>
</dbReference>
<evidence type="ECO:0000256" key="1">
    <source>
        <dbReference type="SAM" id="MobiDB-lite"/>
    </source>
</evidence>
<name>A0A4Y2AC13_ARAVE</name>
<accession>A0A4Y2AC13</accession>